<dbReference type="GeneID" id="66099647"/>
<evidence type="ECO:0000313" key="1">
    <source>
        <dbReference type="EMBL" id="KAG7444600.1"/>
    </source>
</evidence>
<protein>
    <submittedName>
        <fullName evidence="1">Uncharacterized protein</fullName>
    </submittedName>
</protein>
<keyword evidence="2" id="KW-1185">Reference proteome</keyword>
<proteinExistence type="predicted"/>
<evidence type="ECO:0000313" key="2">
    <source>
        <dbReference type="Proteomes" id="UP000812287"/>
    </source>
</evidence>
<organism evidence="1 2">
    <name type="scientific">Guyanagaster necrorhizus</name>
    <dbReference type="NCBI Taxonomy" id="856835"/>
    <lineage>
        <taxon>Eukaryota</taxon>
        <taxon>Fungi</taxon>
        <taxon>Dikarya</taxon>
        <taxon>Basidiomycota</taxon>
        <taxon>Agaricomycotina</taxon>
        <taxon>Agaricomycetes</taxon>
        <taxon>Agaricomycetidae</taxon>
        <taxon>Agaricales</taxon>
        <taxon>Marasmiineae</taxon>
        <taxon>Physalacriaceae</taxon>
        <taxon>Guyanagaster</taxon>
    </lineage>
</organism>
<gene>
    <name evidence="1" type="ORF">BT62DRAFT_1007603</name>
</gene>
<reference evidence="1" key="1">
    <citation type="submission" date="2020-11" db="EMBL/GenBank/DDBJ databases">
        <title>Adaptations for nitrogen fixation in a non-lichenized fungal sporocarp promotes dispersal by wood-feeding termites.</title>
        <authorList>
            <consortium name="DOE Joint Genome Institute"/>
            <person name="Koch R.A."/>
            <person name="Yoon G."/>
            <person name="Arayal U."/>
            <person name="Lail K."/>
            <person name="Amirebrahimi M."/>
            <person name="Labutti K."/>
            <person name="Lipzen A."/>
            <person name="Riley R."/>
            <person name="Barry K."/>
            <person name="Henrissat B."/>
            <person name="Grigoriev I.V."/>
            <person name="Herr J.R."/>
            <person name="Aime M.C."/>
        </authorList>
    </citation>
    <scope>NUCLEOTIDE SEQUENCE</scope>
    <source>
        <strain evidence="1">MCA 3950</strain>
    </source>
</reference>
<dbReference type="AlphaFoldDB" id="A0A9P7VQI8"/>
<dbReference type="EMBL" id="MU250539">
    <property type="protein sequence ID" value="KAG7444600.1"/>
    <property type="molecule type" value="Genomic_DNA"/>
</dbReference>
<dbReference type="Proteomes" id="UP000812287">
    <property type="component" value="Unassembled WGS sequence"/>
</dbReference>
<name>A0A9P7VQI8_9AGAR</name>
<dbReference type="RefSeq" id="XP_043038100.1">
    <property type="nucleotide sequence ID" value="XM_043177360.1"/>
</dbReference>
<sequence>MRASAADWFKRLGRPAKVQESADVRGDWWRIKHGTRWAASANADIHFPLHHRVAHGWSDFVTEYIAVQDVSHEQLMADLCIWSDTRACSKHPSLRDFASVTNSTRGRIQPFLQWLASTTPFPNPVATIQHETRIAYLPLSCPPHKRRIINGDTASTPALLSDLPEGIRFSSIASESLLDLYRALPQAV</sequence>
<accession>A0A9P7VQI8</accession>
<comment type="caution">
    <text evidence="1">The sequence shown here is derived from an EMBL/GenBank/DDBJ whole genome shotgun (WGS) entry which is preliminary data.</text>
</comment>